<dbReference type="EMBL" id="CAJHJG010004261">
    <property type="protein sequence ID" value="CAD6939757.1"/>
    <property type="molecule type" value="Genomic_DNA"/>
</dbReference>
<evidence type="ECO:0000313" key="3">
    <source>
        <dbReference type="EMBL" id="KAE8239927.1"/>
    </source>
</evidence>
<proteinExistence type="predicted"/>
<protein>
    <recommendedName>
        <fullName evidence="6">FHA domain-containing protein</fullName>
    </recommendedName>
</protein>
<feature type="region of interest" description="Disordered" evidence="1">
    <location>
        <begin position="176"/>
        <end position="197"/>
    </location>
</feature>
<sequence>MFAVIDLSPLDTQPKPSHIILHPLLAPQDLDEFSLPLSFPVGDQALLHIEDERPVIFCNRPSCDVFHNGYPATAKRRRLHSGDMLKITSSDSPSIFATYAIQVAYFTFSSHLRQEVSIDVDRMALGAKLALQTDTTHVFPLMLPLSGKLPSPAPDGTNWSGVHELIDYVHIHSSKTSVRPQEQLRKHTRGPSSSVLVEREIPLGTEVRRTYGQLITTLAASAHPLTPVPPASPSLVEDSSDGSSDLPVSPPTCATASSGVAPTSVSTSPSQLPSSPPCPVPTSSSLPVSSPSQADPVPAHGNSSAFSPSTGRDGLTVALQRIRQGWIQARQALSGADASLSPPALTSVMNARLCSIARVQSELLALHASITHFAQPGSDHIHGHVHPTSSCTIAASNDLPFTLAQTNILAAPPAGYFPSSAFALPAVPTPAASPLSPLQDPLAQIYTPPPHIGFTPDLQFARCATMISSIIHQLFPSLFSSHNPLGSHISLSPRHPASFSRLQC</sequence>
<organism evidence="3 4">
    <name type="scientific">Tilletia caries</name>
    <name type="common">wheat bunt fungus</name>
    <dbReference type="NCBI Taxonomy" id="13290"/>
    <lineage>
        <taxon>Eukaryota</taxon>
        <taxon>Fungi</taxon>
        <taxon>Dikarya</taxon>
        <taxon>Basidiomycota</taxon>
        <taxon>Ustilaginomycotina</taxon>
        <taxon>Exobasidiomycetes</taxon>
        <taxon>Tilletiales</taxon>
        <taxon>Tilletiaceae</taxon>
        <taxon>Tilletia</taxon>
    </lineage>
</organism>
<evidence type="ECO:0000313" key="5">
    <source>
        <dbReference type="Proteomes" id="UP000836402"/>
    </source>
</evidence>
<gene>
    <name evidence="3" type="ORF">A4X03_0g8641</name>
    <name evidence="2" type="ORF">JKIAZH3_G3799</name>
</gene>
<evidence type="ECO:0008006" key="6">
    <source>
        <dbReference type="Google" id="ProtNLM"/>
    </source>
</evidence>
<dbReference type="Proteomes" id="UP000077671">
    <property type="component" value="Unassembled WGS sequence"/>
</dbReference>
<accession>A0A177T317</accession>
<feature type="compositionally biased region" description="Low complexity" evidence="1">
    <location>
        <begin position="281"/>
        <end position="293"/>
    </location>
</feature>
<comment type="caution">
    <text evidence="3">The sequence shown here is derived from an EMBL/GenBank/DDBJ whole genome shotgun (WGS) entry which is preliminary data.</text>
</comment>
<name>A0A177T317_9BASI</name>
<keyword evidence="5" id="KW-1185">Reference proteome</keyword>
<reference evidence="3" key="2">
    <citation type="journal article" date="2019" name="IMA Fungus">
        <title>Genome sequencing and comparison of five Tilletia species to identify candidate genes for the detection of regulated species infecting wheat.</title>
        <authorList>
            <person name="Nguyen H.D.T."/>
            <person name="Sultana T."/>
            <person name="Kesanakurti P."/>
            <person name="Hambleton S."/>
        </authorList>
    </citation>
    <scope>NUCLEOTIDE SEQUENCE</scope>
    <source>
        <strain evidence="3">DAOMC 238032</strain>
    </source>
</reference>
<feature type="compositionally biased region" description="Polar residues" evidence="1">
    <location>
        <begin position="301"/>
        <end position="310"/>
    </location>
</feature>
<feature type="compositionally biased region" description="Polar residues" evidence="1">
    <location>
        <begin position="252"/>
        <end position="261"/>
    </location>
</feature>
<feature type="region of interest" description="Disordered" evidence="1">
    <location>
        <begin position="223"/>
        <end position="312"/>
    </location>
</feature>
<reference evidence="2" key="3">
    <citation type="submission" date="2020-10" db="EMBL/GenBank/DDBJ databases">
        <authorList>
            <person name="Sedaghatjoo S."/>
        </authorList>
    </citation>
    <scope>NUCLEOTIDE SEQUENCE</scope>
    <source>
        <strain evidence="2">AZH3</strain>
    </source>
</reference>
<dbReference type="Proteomes" id="UP000836402">
    <property type="component" value="Unassembled WGS sequence"/>
</dbReference>
<dbReference type="AlphaFoldDB" id="A0A177T317"/>
<evidence type="ECO:0000313" key="2">
    <source>
        <dbReference type="EMBL" id="CAD6939757.1"/>
    </source>
</evidence>
<dbReference type="EMBL" id="LWDD02002742">
    <property type="protein sequence ID" value="KAE8239927.1"/>
    <property type="molecule type" value="Genomic_DNA"/>
</dbReference>
<feature type="compositionally biased region" description="Low complexity" evidence="1">
    <location>
        <begin position="262"/>
        <end position="273"/>
    </location>
</feature>
<evidence type="ECO:0000256" key="1">
    <source>
        <dbReference type="SAM" id="MobiDB-lite"/>
    </source>
</evidence>
<evidence type="ECO:0000313" key="4">
    <source>
        <dbReference type="Proteomes" id="UP000077671"/>
    </source>
</evidence>
<reference evidence="3" key="1">
    <citation type="submission" date="2016-04" db="EMBL/GenBank/DDBJ databases">
        <authorList>
            <person name="Nguyen H.D."/>
            <person name="Kesanakurti P."/>
            <person name="Cullis J."/>
            <person name="Levesque C.A."/>
            <person name="Hambleton S."/>
        </authorList>
    </citation>
    <scope>NUCLEOTIDE SEQUENCE</scope>
    <source>
        <strain evidence="3">DAOMC 238032</strain>
    </source>
</reference>